<organism evidence="1 2">
    <name type="scientific">Ajellomyces dermatitidis (strain ER-3 / ATCC MYA-2586)</name>
    <name type="common">Blastomyces dermatitidis</name>
    <dbReference type="NCBI Taxonomy" id="559297"/>
    <lineage>
        <taxon>Eukaryota</taxon>
        <taxon>Fungi</taxon>
        <taxon>Dikarya</taxon>
        <taxon>Ascomycota</taxon>
        <taxon>Pezizomycotina</taxon>
        <taxon>Eurotiomycetes</taxon>
        <taxon>Eurotiomycetidae</taxon>
        <taxon>Onygenales</taxon>
        <taxon>Ajellomycetaceae</taxon>
        <taxon>Blastomyces</taxon>
    </lineage>
</organism>
<evidence type="ECO:0000313" key="2">
    <source>
        <dbReference type="Proteomes" id="UP000002039"/>
    </source>
</evidence>
<sequence length="80" mass="8786">MASIVRGSSPTLSHLLQFPGDSDTVTSQNSGAVKSNWLWGGTHFQLCVKHAGEELGLTADDEFVNPGFFVRYLYGEIRKL</sequence>
<gene>
    <name evidence="1" type="ORF">BDCG_16506</name>
</gene>
<proteinExistence type="predicted"/>
<name>A0ABX2VU34_AJEDR</name>
<dbReference type="Proteomes" id="UP000002039">
    <property type="component" value="Unassembled WGS sequence"/>
</dbReference>
<evidence type="ECO:0000313" key="1">
    <source>
        <dbReference type="EMBL" id="OAT00198.1"/>
    </source>
</evidence>
<keyword evidence="2" id="KW-1185">Reference proteome</keyword>
<accession>A0ABX2VU34</accession>
<dbReference type="RefSeq" id="XP_045279925.1">
    <property type="nucleotide sequence ID" value="XM_045425731.1"/>
</dbReference>
<dbReference type="EMBL" id="EQ999974">
    <property type="protein sequence ID" value="OAT00198.1"/>
    <property type="molecule type" value="Genomic_DNA"/>
</dbReference>
<dbReference type="GeneID" id="69031398"/>
<reference evidence="2" key="1">
    <citation type="journal article" date="2015" name="PLoS Genet.">
        <title>The dynamic genome and transcriptome of the human fungal pathogen Blastomyces and close relative Emmonsia.</title>
        <authorList>
            <person name="Munoz J.F."/>
            <person name="Gauthier G.M."/>
            <person name="Desjardins C.A."/>
            <person name="Gallo J.E."/>
            <person name="Holder J."/>
            <person name="Sullivan T.D."/>
            <person name="Marty A.J."/>
            <person name="Carmen J.C."/>
            <person name="Chen Z."/>
            <person name="Ding L."/>
            <person name="Gujja S."/>
            <person name="Magrini V."/>
            <person name="Misas E."/>
            <person name="Mitreva M."/>
            <person name="Priest M."/>
            <person name="Saif S."/>
            <person name="Whiston E.A."/>
            <person name="Young S."/>
            <person name="Zeng Q."/>
            <person name="Goldman W.E."/>
            <person name="Mardis E.R."/>
            <person name="Taylor J.W."/>
            <person name="McEwen J.G."/>
            <person name="Clay O.K."/>
            <person name="Klein B.S."/>
            <person name="Cuomo C.A."/>
        </authorList>
    </citation>
    <scope>NUCLEOTIDE SEQUENCE [LARGE SCALE GENOMIC DNA]</scope>
    <source>
        <strain evidence="2">ER-3 / ATCC MYA-2586</strain>
    </source>
</reference>
<protein>
    <submittedName>
        <fullName evidence="1">Uncharacterized protein</fullName>
    </submittedName>
</protein>